<proteinExistence type="predicted"/>
<dbReference type="Pfam" id="PF02911">
    <property type="entry name" value="Formyl_trans_C"/>
    <property type="match status" value="1"/>
</dbReference>
<dbReference type="SUPFAM" id="SSF50486">
    <property type="entry name" value="FMT C-terminal domain-like"/>
    <property type="match status" value="1"/>
</dbReference>
<feature type="domain" description="Formyl transferase C-terminal" evidence="1">
    <location>
        <begin position="14"/>
        <end position="66"/>
    </location>
</feature>
<accession>A0A6J7GNR5</accession>
<dbReference type="Gene3D" id="3.10.25.10">
    <property type="entry name" value="Formyl transferase, C-terminal domain"/>
    <property type="match status" value="1"/>
</dbReference>
<dbReference type="InterPro" id="IPR037022">
    <property type="entry name" value="Formyl_trans_C_sf"/>
</dbReference>
<dbReference type="AlphaFoldDB" id="A0A6J7GNR5"/>
<dbReference type="InterPro" id="IPR011034">
    <property type="entry name" value="Formyl_transferase-like_C_sf"/>
</dbReference>
<dbReference type="GO" id="GO:0003824">
    <property type="term" value="F:catalytic activity"/>
    <property type="evidence" value="ECO:0007669"/>
    <property type="project" value="InterPro"/>
</dbReference>
<gene>
    <name evidence="2" type="ORF">UFOPK3495_01437</name>
</gene>
<name>A0A6J7GNR5_9ZZZZ</name>
<sequence>MLGADRVKLGPLQHKDPIDLPSLGPGQLFATKSAVWVGTATKPACLDSIQPSGKKLMNAADWARGFDVHGLKFT</sequence>
<dbReference type="InterPro" id="IPR005793">
    <property type="entry name" value="Formyl_trans_C"/>
</dbReference>
<protein>
    <submittedName>
        <fullName evidence="2">Unannotated protein</fullName>
    </submittedName>
</protein>
<evidence type="ECO:0000313" key="2">
    <source>
        <dbReference type="EMBL" id="CAB4908754.1"/>
    </source>
</evidence>
<organism evidence="2">
    <name type="scientific">freshwater metagenome</name>
    <dbReference type="NCBI Taxonomy" id="449393"/>
    <lineage>
        <taxon>unclassified sequences</taxon>
        <taxon>metagenomes</taxon>
        <taxon>ecological metagenomes</taxon>
    </lineage>
</organism>
<dbReference type="EMBL" id="CAFBMC010000100">
    <property type="protein sequence ID" value="CAB4908754.1"/>
    <property type="molecule type" value="Genomic_DNA"/>
</dbReference>
<reference evidence="2" key="1">
    <citation type="submission" date="2020-05" db="EMBL/GenBank/DDBJ databases">
        <authorList>
            <person name="Chiriac C."/>
            <person name="Salcher M."/>
            <person name="Ghai R."/>
            <person name="Kavagutti S V."/>
        </authorList>
    </citation>
    <scope>NUCLEOTIDE SEQUENCE</scope>
</reference>
<evidence type="ECO:0000259" key="1">
    <source>
        <dbReference type="Pfam" id="PF02911"/>
    </source>
</evidence>